<evidence type="ECO:0000313" key="3">
    <source>
        <dbReference type="Proteomes" id="UP000190814"/>
    </source>
</evidence>
<dbReference type="Proteomes" id="UP000190814">
    <property type="component" value="Unassembled WGS sequence"/>
</dbReference>
<reference evidence="2 3" key="1">
    <citation type="submission" date="2017-02" db="EMBL/GenBank/DDBJ databases">
        <authorList>
            <person name="Peterson S.W."/>
        </authorList>
    </citation>
    <scope>NUCLEOTIDE SEQUENCE [LARGE SCALE GENOMIC DNA]</scope>
    <source>
        <strain evidence="2 3">ATCC 35992</strain>
    </source>
</reference>
<dbReference type="STRING" id="39495.SAMN02745111_00012"/>
<dbReference type="EMBL" id="FUXZ01000002">
    <property type="protein sequence ID" value="SKA59509.1"/>
    <property type="molecule type" value="Genomic_DNA"/>
</dbReference>
<dbReference type="NCBIfam" id="TIGR03936">
    <property type="entry name" value="sam_1_link_chp"/>
    <property type="match status" value="1"/>
</dbReference>
<protein>
    <submittedName>
        <fullName evidence="2">Radical SAM-linked protein</fullName>
    </submittedName>
</protein>
<accession>A0A1T4V3G2</accession>
<sequence length="246" mass="28154">MKLRIKFSKHGSMKFIGHLDIMRYFQKAIRRSEIDVAYSEGFSPHQKMSFAAPLGVGLYSNGEYFDVEVNSLTSTDDILKRLNDTMNDEIEVLSVVLLPDGAKKAMSLVGGADYTAVVKDDYNELVSSENATKYTKINPLTLCENIEKFYELSEIVVLKKTKKSEREIDIKPLIHDFGFTNEDGNPVIYMRVSQGSENNLKPELVIEQLCKFSGVEYNEYAFQYTREDTLWFDETKNGFRSLDDVE</sequence>
<feature type="domain" description="DUF2344" evidence="1">
    <location>
        <begin position="2"/>
        <end position="202"/>
    </location>
</feature>
<evidence type="ECO:0000313" key="2">
    <source>
        <dbReference type="EMBL" id="SKA59509.1"/>
    </source>
</evidence>
<dbReference type="OrthoDB" id="9780488at2"/>
<dbReference type="RefSeq" id="WP_078764914.1">
    <property type="nucleotide sequence ID" value="NZ_FUXZ01000002.1"/>
</dbReference>
<gene>
    <name evidence="2" type="ORF">SAMN02745111_00012</name>
</gene>
<proteinExistence type="predicted"/>
<dbReference type="Pfam" id="PF10105">
    <property type="entry name" value="DUF2344"/>
    <property type="match status" value="1"/>
</dbReference>
<organism evidence="2 3">
    <name type="scientific">Eubacterium uniforme</name>
    <dbReference type="NCBI Taxonomy" id="39495"/>
    <lineage>
        <taxon>Bacteria</taxon>
        <taxon>Bacillati</taxon>
        <taxon>Bacillota</taxon>
        <taxon>Clostridia</taxon>
        <taxon>Eubacteriales</taxon>
        <taxon>Eubacteriaceae</taxon>
        <taxon>Eubacterium</taxon>
    </lineage>
</organism>
<dbReference type="InterPro" id="IPR018768">
    <property type="entry name" value="DUF2344"/>
</dbReference>
<dbReference type="AlphaFoldDB" id="A0A1T4V3G2"/>
<evidence type="ECO:0000259" key="1">
    <source>
        <dbReference type="Pfam" id="PF10105"/>
    </source>
</evidence>
<name>A0A1T4V3G2_9FIRM</name>
<keyword evidence="3" id="KW-1185">Reference proteome</keyword>